<evidence type="ECO:0000313" key="3">
    <source>
        <dbReference type="Proteomes" id="UP000054166"/>
    </source>
</evidence>
<feature type="compositionally biased region" description="Polar residues" evidence="1">
    <location>
        <begin position="87"/>
        <end position="103"/>
    </location>
</feature>
<sequence>MYGVRGDDDGAMEKLTRWNSTSSASHTQTTDHAGYGDGFGQGGYPVPSLSRPNPAHSADGHGQPPAYHGQPSQGPGYNGEYKYVSARSPNPAHNPTRSPPNNRSHLETNPILPPSQNMLVQPHTSLDSSPASPSTSWEDQDGLSRRPSSHARTLNPGMQEMPVALPLPVKFGSDEDGDYEAYSGIESGDATHSIHRALKFLHFFVVFEVALSLVSFPFICRAEQLLNFDLASREDRPQCICNIVVDLTFGNIQIVVLSIGKGKRASCSQSLCR</sequence>
<feature type="compositionally biased region" description="Polar residues" evidence="1">
    <location>
        <begin position="114"/>
        <end position="123"/>
    </location>
</feature>
<dbReference type="OrthoDB" id="10640389at2759"/>
<name>A0A0C3GK12_PILCF</name>
<dbReference type="AlphaFoldDB" id="A0A0C3GK12"/>
<reference evidence="2 3" key="1">
    <citation type="submission" date="2014-04" db="EMBL/GenBank/DDBJ databases">
        <authorList>
            <consortium name="DOE Joint Genome Institute"/>
            <person name="Kuo A."/>
            <person name="Tarkka M."/>
            <person name="Buscot F."/>
            <person name="Kohler A."/>
            <person name="Nagy L.G."/>
            <person name="Floudas D."/>
            <person name="Copeland A."/>
            <person name="Barry K.W."/>
            <person name="Cichocki N."/>
            <person name="Veneault-Fourrey C."/>
            <person name="LaButti K."/>
            <person name="Lindquist E.A."/>
            <person name="Lipzen A."/>
            <person name="Lundell T."/>
            <person name="Morin E."/>
            <person name="Murat C."/>
            <person name="Sun H."/>
            <person name="Tunlid A."/>
            <person name="Henrissat B."/>
            <person name="Grigoriev I.V."/>
            <person name="Hibbett D.S."/>
            <person name="Martin F."/>
            <person name="Nordberg H.P."/>
            <person name="Cantor M.N."/>
            <person name="Hua S.X."/>
        </authorList>
    </citation>
    <scope>NUCLEOTIDE SEQUENCE [LARGE SCALE GENOMIC DNA]</scope>
    <source>
        <strain evidence="2 3">F 1598</strain>
    </source>
</reference>
<feature type="compositionally biased region" description="Polar residues" evidence="1">
    <location>
        <begin position="17"/>
        <end position="31"/>
    </location>
</feature>
<evidence type="ECO:0000256" key="1">
    <source>
        <dbReference type="SAM" id="MobiDB-lite"/>
    </source>
</evidence>
<keyword evidence="3" id="KW-1185">Reference proteome</keyword>
<dbReference type="InParanoid" id="A0A0C3GK12"/>
<gene>
    <name evidence="2" type="ORF">PILCRDRAFT_158283</name>
</gene>
<evidence type="ECO:0000313" key="2">
    <source>
        <dbReference type="EMBL" id="KIM90976.1"/>
    </source>
</evidence>
<feature type="compositionally biased region" description="Basic and acidic residues" evidence="1">
    <location>
        <begin position="1"/>
        <end position="16"/>
    </location>
</feature>
<dbReference type="EMBL" id="KN832972">
    <property type="protein sequence ID" value="KIM90976.1"/>
    <property type="molecule type" value="Genomic_DNA"/>
</dbReference>
<reference evidence="3" key="2">
    <citation type="submission" date="2015-01" db="EMBL/GenBank/DDBJ databases">
        <title>Evolutionary Origins and Diversification of the Mycorrhizal Mutualists.</title>
        <authorList>
            <consortium name="DOE Joint Genome Institute"/>
            <consortium name="Mycorrhizal Genomics Consortium"/>
            <person name="Kohler A."/>
            <person name="Kuo A."/>
            <person name="Nagy L.G."/>
            <person name="Floudas D."/>
            <person name="Copeland A."/>
            <person name="Barry K.W."/>
            <person name="Cichocki N."/>
            <person name="Veneault-Fourrey C."/>
            <person name="LaButti K."/>
            <person name="Lindquist E.A."/>
            <person name="Lipzen A."/>
            <person name="Lundell T."/>
            <person name="Morin E."/>
            <person name="Murat C."/>
            <person name="Riley R."/>
            <person name="Ohm R."/>
            <person name="Sun H."/>
            <person name="Tunlid A."/>
            <person name="Henrissat B."/>
            <person name="Grigoriev I.V."/>
            <person name="Hibbett D.S."/>
            <person name="Martin F."/>
        </authorList>
    </citation>
    <scope>NUCLEOTIDE SEQUENCE [LARGE SCALE GENOMIC DNA]</scope>
    <source>
        <strain evidence="3">F 1598</strain>
    </source>
</reference>
<accession>A0A0C3GK12</accession>
<organism evidence="2 3">
    <name type="scientific">Piloderma croceum (strain F 1598)</name>
    <dbReference type="NCBI Taxonomy" id="765440"/>
    <lineage>
        <taxon>Eukaryota</taxon>
        <taxon>Fungi</taxon>
        <taxon>Dikarya</taxon>
        <taxon>Basidiomycota</taxon>
        <taxon>Agaricomycotina</taxon>
        <taxon>Agaricomycetes</taxon>
        <taxon>Agaricomycetidae</taxon>
        <taxon>Atheliales</taxon>
        <taxon>Atheliaceae</taxon>
        <taxon>Piloderma</taxon>
    </lineage>
</organism>
<proteinExistence type="predicted"/>
<protein>
    <submittedName>
        <fullName evidence="2">Uncharacterized protein</fullName>
    </submittedName>
</protein>
<feature type="compositionally biased region" description="Low complexity" evidence="1">
    <location>
        <begin position="124"/>
        <end position="136"/>
    </location>
</feature>
<feature type="region of interest" description="Disordered" evidence="1">
    <location>
        <begin position="1"/>
        <end position="159"/>
    </location>
</feature>
<dbReference type="Proteomes" id="UP000054166">
    <property type="component" value="Unassembled WGS sequence"/>
</dbReference>
<dbReference type="HOGENOM" id="CLU_1019806_0_0_1"/>